<evidence type="ECO:0000313" key="1">
    <source>
        <dbReference type="EMBL" id="SCG66984.1"/>
    </source>
</evidence>
<dbReference type="OrthoDB" id="9953537at2"/>
<gene>
    <name evidence="1" type="ORF">GA0070623_3239</name>
</gene>
<sequence length="56" mass="6772">MTREVPLLVELAWCCLECHRYERCEKCTDSGFCSALEAARTRIRAWRRYRSVFGWR</sequence>
<dbReference type="Proteomes" id="UP000198226">
    <property type="component" value="Chromosome I"/>
</dbReference>
<organism evidence="1 2">
    <name type="scientific">Micromonospora rifamycinica</name>
    <dbReference type="NCBI Taxonomy" id="291594"/>
    <lineage>
        <taxon>Bacteria</taxon>
        <taxon>Bacillati</taxon>
        <taxon>Actinomycetota</taxon>
        <taxon>Actinomycetes</taxon>
        <taxon>Micromonosporales</taxon>
        <taxon>Micromonosporaceae</taxon>
        <taxon>Micromonospora</taxon>
    </lineage>
</organism>
<evidence type="ECO:0000313" key="2">
    <source>
        <dbReference type="Proteomes" id="UP000198226"/>
    </source>
</evidence>
<dbReference type="EMBL" id="LT607752">
    <property type="protein sequence ID" value="SCG66984.1"/>
    <property type="molecule type" value="Genomic_DNA"/>
</dbReference>
<dbReference type="AlphaFoldDB" id="A0A1C5J8Q1"/>
<keyword evidence="2" id="KW-1185">Reference proteome</keyword>
<proteinExistence type="predicted"/>
<dbReference type="RefSeq" id="WP_157517412.1">
    <property type="nucleotide sequence ID" value="NZ_LRMV01000001.1"/>
</dbReference>
<protein>
    <submittedName>
        <fullName evidence="1">Uncharacterized protein</fullName>
    </submittedName>
</protein>
<reference evidence="2" key="1">
    <citation type="submission" date="2016-06" db="EMBL/GenBank/DDBJ databases">
        <authorList>
            <person name="Varghese N."/>
            <person name="Submissions Spin"/>
        </authorList>
    </citation>
    <scope>NUCLEOTIDE SEQUENCE [LARGE SCALE GENOMIC DNA]</scope>
    <source>
        <strain evidence="2">DSM 44983</strain>
    </source>
</reference>
<accession>A0A1C5J8Q1</accession>
<name>A0A1C5J8Q1_9ACTN</name>